<reference evidence="2" key="2">
    <citation type="submission" date="2017-11" db="EMBL/GenBank/DDBJ databases">
        <title>Coralsnake Venomics: Analyses of Venom Gland Transcriptomes and Proteomes of Six Brazilian Taxa.</title>
        <authorList>
            <person name="Aird S.D."/>
            <person name="Jorge da Silva N."/>
            <person name="Qiu L."/>
            <person name="Villar-Briones A."/>
            <person name="Aparecida-Saddi V."/>
            <person name="Campos-Telles M.P."/>
            <person name="Grau M."/>
            <person name="Mikheyev A.S."/>
        </authorList>
    </citation>
    <scope>NUCLEOTIDE SEQUENCE</scope>
    <source>
        <tissue evidence="2">Venom_gland</tissue>
    </source>
</reference>
<accession>A0A2D4KKY4</accession>
<protein>
    <submittedName>
        <fullName evidence="2">Uncharacterized protein</fullName>
    </submittedName>
</protein>
<reference evidence="2" key="1">
    <citation type="submission" date="2017-07" db="EMBL/GenBank/DDBJ databases">
        <authorList>
            <person name="Mikheyev A."/>
            <person name="Grau M."/>
        </authorList>
    </citation>
    <scope>NUCLEOTIDE SEQUENCE</scope>
    <source>
        <tissue evidence="2">Venom_gland</tissue>
    </source>
</reference>
<name>A0A2D4KKY4_9SAUR</name>
<dbReference type="EMBL" id="IACL01072769">
    <property type="protein sequence ID" value="LAB09381.1"/>
    <property type="molecule type" value="Transcribed_RNA"/>
</dbReference>
<evidence type="ECO:0000313" key="2">
    <source>
        <dbReference type="EMBL" id="LAB09380.1"/>
    </source>
</evidence>
<dbReference type="EMBL" id="IACL01072768">
    <property type="protein sequence ID" value="LAB09380.1"/>
    <property type="molecule type" value="Transcribed_RNA"/>
</dbReference>
<sequence length="120" mass="14037">MEEASKEFKLELQTVKEMIKERRGLLDTLAEKVMQFIAVQRNSREEEPKEEENSQGGHEDSETLPKDTKGTKTKTLMTEIINKRENVPKSKQKKNKLCKKKFQKREKERVGGKMGTGRWK</sequence>
<feature type="region of interest" description="Disordered" evidence="1">
    <location>
        <begin position="40"/>
        <end position="120"/>
    </location>
</feature>
<evidence type="ECO:0000256" key="1">
    <source>
        <dbReference type="SAM" id="MobiDB-lite"/>
    </source>
</evidence>
<proteinExistence type="predicted"/>
<feature type="compositionally biased region" description="Basic residues" evidence="1">
    <location>
        <begin position="90"/>
        <end position="104"/>
    </location>
</feature>
<organism evidence="2">
    <name type="scientific">Micrurus paraensis</name>
    <dbReference type="NCBI Taxonomy" id="1970185"/>
    <lineage>
        <taxon>Eukaryota</taxon>
        <taxon>Metazoa</taxon>
        <taxon>Chordata</taxon>
        <taxon>Craniata</taxon>
        <taxon>Vertebrata</taxon>
        <taxon>Euteleostomi</taxon>
        <taxon>Lepidosauria</taxon>
        <taxon>Squamata</taxon>
        <taxon>Bifurcata</taxon>
        <taxon>Unidentata</taxon>
        <taxon>Episquamata</taxon>
        <taxon>Toxicofera</taxon>
        <taxon>Serpentes</taxon>
        <taxon>Colubroidea</taxon>
        <taxon>Elapidae</taxon>
        <taxon>Elapinae</taxon>
        <taxon>Micrurus</taxon>
    </lineage>
</organism>
<dbReference type="AlphaFoldDB" id="A0A2D4KKY4"/>
<feature type="compositionally biased region" description="Basic and acidic residues" evidence="1">
    <location>
        <begin position="57"/>
        <end position="70"/>
    </location>
</feature>